<evidence type="ECO:0000259" key="7">
    <source>
        <dbReference type="Pfam" id="PF21077"/>
    </source>
</evidence>
<dbReference type="InterPro" id="IPR024727">
    <property type="entry name" value="NAD_Glu_DH_N_ACT1"/>
</dbReference>
<comment type="caution">
    <text evidence="8">The sequence shown here is derived from an EMBL/GenBank/DDBJ whole genome shotgun (WGS) entry which is preliminary data.</text>
</comment>
<dbReference type="PIRSF" id="PIRSF036761">
    <property type="entry name" value="GDH_Mll4104"/>
    <property type="match status" value="1"/>
</dbReference>
<feature type="domain" description="NAD-glutamate dehydrogenase catalytic" evidence="3">
    <location>
        <begin position="740"/>
        <end position="1234"/>
    </location>
</feature>
<dbReference type="GO" id="GO:0004352">
    <property type="term" value="F:glutamate dehydrogenase (NAD+) activity"/>
    <property type="evidence" value="ECO:0007669"/>
    <property type="project" value="InterPro"/>
</dbReference>
<dbReference type="PANTHER" id="PTHR43403">
    <property type="entry name" value="NAD-SPECIFIC GLUTAMATE DEHYDROGENASE"/>
    <property type="match status" value="1"/>
</dbReference>
<dbReference type="SUPFAM" id="SSF51735">
    <property type="entry name" value="NAD(P)-binding Rossmann-fold domains"/>
    <property type="match status" value="1"/>
</dbReference>
<protein>
    <submittedName>
        <fullName evidence="8">NAD-glutamate dehydrogenase</fullName>
    </submittedName>
</protein>
<dbReference type="EMBL" id="SPKJ01000084">
    <property type="protein sequence ID" value="MYZ49620.1"/>
    <property type="molecule type" value="Genomic_DNA"/>
</dbReference>
<dbReference type="Pfam" id="PF21074">
    <property type="entry name" value="GDH_C"/>
    <property type="match status" value="1"/>
</dbReference>
<dbReference type="InterPro" id="IPR028971">
    <property type="entry name" value="NAD-GDH_cat"/>
</dbReference>
<proteinExistence type="predicted"/>
<dbReference type="Pfam" id="PF21078">
    <property type="entry name" value="GDH_HM3"/>
    <property type="match status" value="1"/>
</dbReference>
<name>A0A964T735_9HYPH</name>
<dbReference type="InterPro" id="IPR049058">
    <property type="entry name" value="NAD_Glu_DH_HM2"/>
</dbReference>
<dbReference type="InterPro" id="IPR046346">
    <property type="entry name" value="Aminoacid_DH-like_N_sf"/>
</dbReference>
<gene>
    <name evidence="8" type="ORF">E4O86_18070</name>
</gene>
<evidence type="ECO:0000256" key="1">
    <source>
        <dbReference type="ARBA" id="ARBA00023002"/>
    </source>
</evidence>
<dbReference type="Pfam" id="PF21075">
    <property type="entry name" value="GDH_ACT1"/>
    <property type="match status" value="1"/>
</dbReference>
<dbReference type="InterPro" id="IPR036291">
    <property type="entry name" value="NAD(P)-bd_dom_sf"/>
</dbReference>
<dbReference type="GO" id="GO:0004069">
    <property type="term" value="F:L-aspartate:2-oxoglutarate aminotransferase activity"/>
    <property type="evidence" value="ECO:0007669"/>
    <property type="project" value="InterPro"/>
</dbReference>
<evidence type="ECO:0000313" key="8">
    <source>
        <dbReference type="EMBL" id="MYZ49620.1"/>
    </source>
</evidence>
<dbReference type="Pfam" id="PF21076">
    <property type="entry name" value="GDH_ACT2"/>
    <property type="match status" value="1"/>
</dbReference>
<dbReference type="Pfam" id="PF05088">
    <property type="entry name" value="Bac_GDH_CD"/>
    <property type="match status" value="1"/>
</dbReference>
<dbReference type="InterPro" id="IPR048381">
    <property type="entry name" value="GDH_C"/>
</dbReference>
<dbReference type="Pfam" id="PF21077">
    <property type="entry name" value="GDH_ACT3"/>
    <property type="match status" value="1"/>
</dbReference>
<feature type="domain" description="NAD-glutamate dehydrogenase ACT3" evidence="7">
    <location>
        <begin position="574"/>
        <end position="638"/>
    </location>
</feature>
<dbReference type="PANTHER" id="PTHR43403:SF1">
    <property type="entry name" value="NAD-SPECIFIC GLUTAMATE DEHYDROGENASE"/>
    <property type="match status" value="1"/>
</dbReference>
<feature type="domain" description="NAD-glutamate dehydrogenase ACT2" evidence="6">
    <location>
        <begin position="421"/>
        <end position="508"/>
    </location>
</feature>
<dbReference type="InterPro" id="IPR049059">
    <property type="entry name" value="NAD_Glu_DH_HM1"/>
</dbReference>
<evidence type="ECO:0000256" key="2">
    <source>
        <dbReference type="SAM" id="MobiDB-lite"/>
    </source>
</evidence>
<dbReference type="InterPro" id="IPR007780">
    <property type="entry name" value="NAD_Glu_DH_bac"/>
</dbReference>
<keyword evidence="9" id="KW-1185">Reference proteome</keyword>
<feature type="region of interest" description="Disordered" evidence="2">
    <location>
        <begin position="1"/>
        <end position="21"/>
    </location>
</feature>
<sequence length="1628" mass="177579">MLSAQVPESISPEASRRTAVPDHFEAERTWRLEEVEALLATEQAPARFARELFRNGAAEDLAAYEPGQLAEIARRALDFFAVRTERTALRIADVPPAAGGAARQTAIEILTTDRPFIFDSVIGEIQAAGHAVELVLHPVFEVTRDGEGRLQQYSASRRGVVSHLPRESFIHLHVGLIRSEEARAALLERLRSLLVEVHLATDDWRAMRERLRNAILEFRVDPPALPEAEIEEAIAFLEWLEDDNFTFLGMRRYAYGAIGSEAAEADTEGGLGLLRDPGVRVLRRGAELVTMTPEIREFLSAPEPLIITKANVKSRVHRRDYMDYVGVKLFEDRERVVGELRIVGLFTSSAFTQSVERIPILRRKTENILQHAGFDPVSHSGKALLNILESYPRTELFQADTETLYRSAMTVLELHERPRIRVIERRDRFERFVSVLVYVPRDRYSSDIRTRVGAAVAELYGGHISAAFPAFPELGLARVQYIVGLEKTGQPVPDRLEVEAAIEAIVRTFEDDLAEALEAAYPPDEAARLLALYGRAFGGGYRASYSAAQAVSDIAVLEDLRGETAISGRFRSDPADAENRIRLRLHHRGSPVPLSRRVPLLENLGFSVIDERTYRLTPEGSEPVYLHDMMLARDDGTPVPDAAAERLREAVLAVWADRADNDGFNRLVLAAGLDWREAALLRGIGRYLRQTELPYSIDYLWTTLAARADIAALLVRRFAARFDPGIGDREGAEAAAEKALDAALDTITGIDEDTILRGYAQVIRATLRTDFFVRDAAGSPPGPISFKVAPHQLPFVPRPRPYREIFVHAPQVDGLHMRFGPIARGGIRWSDRPQDFRTEVLGLVKAQQVKNAVIVPVGAKGGFVPLRLPSGAGRDAIFQAGQDAYVSFIDRLLALTDNLEGGRVVPPAGIVRHDGDDPYLVVAADKGTATFSDTANRLAAGHDFWLGDAFASGGSAGYDHKAMGITARGAWEAVKRHFREMDVDIQAEPFTVAGIGDMSGDVFGNGMLLSRAIRLVAAFDHRDIFIDPDPDCAASFAERERLFGMPRSSWQDYDRTVLSKGGGIYSRRAKEIELSPEAALLLGFANPHQRPQAVMRAILEAPVDLLWFGGIGTYVRAPDEPDSAVGDKANDAIRITADALRAKVVGEGANLGMTQRARIAYGLSGGRCNSDAIDNSGGVNSSDLEVNIKIALAPAVRSGRLAMPARNALLESMTAEVAALVLRNNYQQTLAISLESARGLDNLSFQARFMSSLEAEGVLDRTVEALPDALAIEERRAAREPLTRAEIGTLLAYAKIELFNELVGSDVPDDPYLGRELSRYFPERMRQDFAAEIAGHRLRREIIATQLANSIANRGGPTLVVRLRDRIGASAADLARGFAAARDSFRLQELHARIDALDNCISGALQLELYRIVQDVTVERIVWFIRHVDRSTGLAEVVAHYQTALAALAPLIPPLLSPAPANLLKSWAERFTAGGVPADLSSEIALLSHLAAASDIVLVARDTGRDLAAAAGAYYGVAAHLGLGEVEAMLAGVEARDYYEGLALDQAADTLAGAHRTLARQVLAAGPSADLARWEQARGPKVGQSLAHLRSMIADGRPSAAKATVMASLVAEIASAPGQAEPGAASGT</sequence>
<feature type="domain" description="NAD-glutamate dehydrogenase N-terminal ACT1" evidence="5">
    <location>
        <begin position="48"/>
        <end position="190"/>
    </location>
</feature>
<reference evidence="8" key="1">
    <citation type="submission" date="2019-03" db="EMBL/GenBank/DDBJ databases">
        <title>Afifella sp. nov., isolated from activated sludge.</title>
        <authorList>
            <person name="Li Q."/>
            <person name="Liu Y."/>
        </authorList>
    </citation>
    <scope>NUCLEOTIDE SEQUENCE</scope>
    <source>
        <strain evidence="8">L72</strain>
    </source>
</reference>
<feature type="domain" description="NAD-specific glutamate dehydrogenase C-terminal" evidence="4">
    <location>
        <begin position="1280"/>
        <end position="1608"/>
    </location>
</feature>
<organism evidence="8 9">
    <name type="scientific">Propylenella binzhouense</name>
    <dbReference type="NCBI Taxonomy" id="2555902"/>
    <lineage>
        <taxon>Bacteria</taxon>
        <taxon>Pseudomonadati</taxon>
        <taxon>Pseudomonadota</taxon>
        <taxon>Alphaproteobacteria</taxon>
        <taxon>Hyphomicrobiales</taxon>
        <taxon>Propylenellaceae</taxon>
        <taxon>Propylenella</taxon>
    </lineage>
</organism>
<dbReference type="InterPro" id="IPR049056">
    <property type="entry name" value="NAD_Glu_DH_HM3"/>
</dbReference>
<dbReference type="InterPro" id="IPR049064">
    <property type="entry name" value="NAD_Glu_DH_ACT3"/>
</dbReference>
<evidence type="ECO:0000259" key="6">
    <source>
        <dbReference type="Pfam" id="PF21076"/>
    </source>
</evidence>
<dbReference type="InterPro" id="IPR049062">
    <property type="entry name" value="NAD_Glu_DH_ACT2"/>
</dbReference>
<dbReference type="SUPFAM" id="SSF53223">
    <property type="entry name" value="Aminoacid dehydrogenase-like, N-terminal domain"/>
    <property type="match status" value="1"/>
</dbReference>
<dbReference type="Pfam" id="PF21079">
    <property type="entry name" value="GDH_HM2"/>
    <property type="match status" value="1"/>
</dbReference>
<evidence type="ECO:0000259" key="4">
    <source>
        <dbReference type="Pfam" id="PF21074"/>
    </source>
</evidence>
<evidence type="ECO:0000259" key="5">
    <source>
        <dbReference type="Pfam" id="PF21075"/>
    </source>
</evidence>
<dbReference type="Gene3D" id="3.40.50.720">
    <property type="entry name" value="NAD(P)-binding Rossmann-like Domain"/>
    <property type="match status" value="1"/>
</dbReference>
<dbReference type="Proteomes" id="UP000773614">
    <property type="component" value="Unassembled WGS sequence"/>
</dbReference>
<accession>A0A964T735</accession>
<dbReference type="GO" id="GO:0006538">
    <property type="term" value="P:L-glutamate catabolic process"/>
    <property type="evidence" value="ECO:0007669"/>
    <property type="project" value="InterPro"/>
</dbReference>
<evidence type="ECO:0000259" key="3">
    <source>
        <dbReference type="Pfam" id="PF05088"/>
    </source>
</evidence>
<dbReference type="Pfam" id="PF21073">
    <property type="entry name" value="GDH_HM1"/>
    <property type="match status" value="1"/>
</dbReference>
<keyword evidence="1" id="KW-0560">Oxidoreductase</keyword>
<dbReference type="OrthoDB" id="9758052at2"/>
<evidence type="ECO:0000313" key="9">
    <source>
        <dbReference type="Proteomes" id="UP000773614"/>
    </source>
</evidence>